<dbReference type="GO" id="GO:0003899">
    <property type="term" value="F:DNA-directed RNA polymerase activity"/>
    <property type="evidence" value="ECO:0007669"/>
    <property type="project" value="UniProtKB-UniRule"/>
</dbReference>
<protein>
    <recommendedName>
        <fullName evidence="12 13">DNA primase</fullName>
        <ecNumber evidence="12">2.7.7.101</ecNumber>
    </recommendedName>
</protein>
<evidence type="ECO:0000313" key="18">
    <source>
        <dbReference type="Proteomes" id="UP000033966"/>
    </source>
</evidence>
<comment type="subunit">
    <text evidence="12">Monomer. Interacts with DnaB.</text>
</comment>
<dbReference type="InterPro" id="IPR006295">
    <property type="entry name" value="DNA_primase_DnaG"/>
</dbReference>
<evidence type="ECO:0000256" key="6">
    <source>
        <dbReference type="ARBA" id="ARBA00022723"/>
    </source>
</evidence>
<keyword evidence="2 12" id="KW-0639">Primosome</keyword>
<keyword evidence="10 12" id="KW-0238">DNA-binding</keyword>
<dbReference type="PIRSF" id="PIRSF002811">
    <property type="entry name" value="DnaG"/>
    <property type="match status" value="1"/>
</dbReference>
<dbReference type="PANTHER" id="PTHR30313">
    <property type="entry name" value="DNA PRIMASE"/>
    <property type="match status" value="1"/>
</dbReference>
<comment type="domain">
    <text evidence="12">Contains an N-terminal zinc-binding domain, a central core domain that contains the primase activity, and a C-terminal DnaB-binding domain.</text>
</comment>
<dbReference type="SMART" id="SM00493">
    <property type="entry name" value="TOPRIM"/>
    <property type="match status" value="1"/>
</dbReference>
<evidence type="ECO:0000256" key="7">
    <source>
        <dbReference type="ARBA" id="ARBA00022771"/>
    </source>
</evidence>
<dbReference type="InterPro" id="IPR037068">
    <property type="entry name" value="DNA_primase_core_N_sf"/>
</dbReference>
<comment type="similarity">
    <text evidence="12 13">Belongs to the DnaG primase family.</text>
</comment>
<comment type="catalytic activity">
    <reaction evidence="12">
        <text>ssDNA + n NTP = ssDNA/pppN(pN)n-1 hybrid + (n-1) diphosphate.</text>
        <dbReference type="EC" id="2.7.7.101"/>
    </reaction>
</comment>
<reference evidence="17 18" key="1">
    <citation type="journal article" date="2015" name="Nature">
        <title>rRNA introns, odd ribosomes, and small enigmatic genomes across a large radiation of phyla.</title>
        <authorList>
            <person name="Brown C.T."/>
            <person name="Hug L.A."/>
            <person name="Thomas B.C."/>
            <person name="Sharon I."/>
            <person name="Castelle C.J."/>
            <person name="Singh A."/>
            <person name="Wilkins M.J."/>
            <person name="Williams K.H."/>
            <person name="Banfield J.F."/>
        </authorList>
    </citation>
    <scope>NUCLEOTIDE SEQUENCE [LARGE SCALE GENOMIC DNA]</scope>
</reference>
<dbReference type="HAMAP" id="MF_00974">
    <property type="entry name" value="DNA_primase_DnaG"/>
    <property type="match status" value="1"/>
</dbReference>
<dbReference type="InterPro" id="IPR036977">
    <property type="entry name" value="DNA_primase_Znf_CHC2"/>
</dbReference>
<dbReference type="Gene3D" id="3.40.1360.10">
    <property type="match status" value="1"/>
</dbReference>
<dbReference type="GO" id="GO:0000428">
    <property type="term" value="C:DNA-directed RNA polymerase complex"/>
    <property type="evidence" value="ECO:0007669"/>
    <property type="project" value="UniProtKB-KW"/>
</dbReference>
<keyword evidence="1 12" id="KW-0240">DNA-directed RNA polymerase</keyword>
<gene>
    <name evidence="12" type="primary">dnaG</name>
    <name evidence="17" type="ORF">UW92_C0008G0009</name>
</gene>
<comment type="function">
    <text evidence="12 13">RNA polymerase that catalyzes the synthesis of short RNA molecules used as primers for DNA polymerase during DNA replication.</text>
</comment>
<keyword evidence="15" id="KW-0175">Coiled coil</keyword>
<evidence type="ECO:0000256" key="3">
    <source>
        <dbReference type="ARBA" id="ARBA00022679"/>
    </source>
</evidence>
<keyword evidence="3 12" id="KW-0808">Transferase</keyword>
<dbReference type="GO" id="GO:0006269">
    <property type="term" value="P:DNA replication, synthesis of primer"/>
    <property type="evidence" value="ECO:0007669"/>
    <property type="project" value="UniProtKB-UniRule"/>
</dbReference>
<proteinExistence type="inferred from homology"/>
<dbReference type="NCBIfam" id="TIGR01391">
    <property type="entry name" value="dnaG"/>
    <property type="match status" value="1"/>
</dbReference>
<dbReference type="InterPro" id="IPR030846">
    <property type="entry name" value="DnaG_bac"/>
</dbReference>
<keyword evidence="7 12" id="KW-0863">Zinc-finger</keyword>
<keyword evidence="11 12" id="KW-0804">Transcription</keyword>
<evidence type="ECO:0000259" key="16">
    <source>
        <dbReference type="PROSITE" id="PS50880"/>
    </source>
</evidence>
<sequence>MHWCILRINCFMPKETELIKSKLDLVEFLRSYLTLAPAGRNFKALCPFHQEKTPSFIVSPERQIWHCFGCAEGGDIIKFVMQYEHLEFPEALRFLAEKAGVSIQSFSPTQQREFGILYDIHSHATEFFRNALPKNKTATDYLLKRKLNAKTIGEFEIGFAEGGETLTLHLLHSGFEMGDIVRAGLTNKNVRGLFRDRFENRIMFPIHNSVDKVVAFTGRFLGEARDTIPKYLNSPDTPIFNKSRILYGFQKSKHAIQETRTAFLVEGQMDFLMAWQSGIKNAIAVSGTGLTKQHLEKLRRMADTIVVSFDNDDAGFRALERSLDILSEFDFHVRAVALGKYKDPAEAAEADPEFLRKAVKEARPAFYYLFERHFSLDSEETKDVAAEKRTIRHILEKIRNVKSAVEQETWMKELSRYSGIGEPALRSELAGLPEKREKDVQNTSSEPKTPRTLARTALIVERLLALAFTNEEFLVIVKAEKEIFHEPYRSFIDSGDPEKVAMLGMRGSYEFSDNSDEKIKNEFNELLRQLKLEIVMREQIEGKRRIQEAERKNDETALKKAKEEFNALVKKKEELSP</sequence>
<evidence type="ECO:0000256" key="11">
    <source>
        <dbReference type="ARBA" id="ARBA00023163"/>
    </source>
</evidence>
<dbReference type="GO" id="GO:0003677">
    <property type="term" value="F:DNA binding"/>
    <property type="evidence" value="ECO:0007669"/>
    <property type="project" value="UniProtKB-KW"/>
</dbReference>
<feature type="zinc finger region" description="CHC2-type" evidence="12 14">
    <location>
        <begin position="46"/>
        <end position="70"/>
    </location>
</feature>
<comment type="caution">
    <text evidence="17">The sequence shown here is derived from an EMBL/GenBank/DDBJ whole genome shotgun (WGS) entry which is preliminary data.</text>
</comment>
<feature type="coiled-coil region" evidence="15">
    <location>
        <begin position="544"/>
        <end position="571"/>
    </location>
</feature>
<accession>A0A0G1L851</accession>
<evidence type="ECO:0000256" key="8">
    <source>
        <dbReference type="ARBA" id="ARBA00022833"/>
    </source>
</evidence>
<dbReference type="GO" id="GO:0005737">
    <property type="term" value="C:cytoplasm"/>
    <property type="evidence" value="ECO:0007669"/>
    <property type="project" value="TreeGrafter"/>
</dbReference>
<dbReference type="EC" id="2.7.7.101" evidence="12"/>
<dbReference type="InterPro" id="IPR013264">
    <property type="entry name" value="DNAG_N"/>
</dbReference>
<dbReference type="Pfam" id="PF13155">
    <property type="entry name" value="Toprim_2"/>
    <property type="match status" value="1"/>
</dbReference>
<dbReference type="SUPFAM" id="SSF56731">
    <property type="entry name" value="DNA primase core"/>
    <property type="match status" value="1"/>
</dbReference>
<evidence type="ECO:0000256" key="14">
    <source>
        <dbReference type="PIRSR" id="PIRSR002811-1"/>
    </source>
</evidence>
<comment type="cofactor">
    <cofactor evidence="12 13 14">
        <name>Zn(2+)</name>
        <dbReference type="ChEBI" id="CHEBI:29105"/>
    </cofactor>
    <text evidence="12 13 14">Binds 1 zinc ion per monomer.</text>
</comment>
<dbReference type="Gene3D" id="3.90.580.10">
    <property type="entry name" value="Zinc finger, CHC2-type domain"/>
    <property type="match status" value="1"/>
</dbReference>
<evidence type="ECO:0000256" key="5">
    <source>
        <dbReference type="ARBA" id="ARBA00022705"/>
    </source>
</evidence>
<dbReference type="PROSITE" id="PS50880">
    <property type="entry name" value="TOPRIM"/>
    <property type="match status" value="1"/>
</dbReference>
<evidence type="ECO:0000256" key="13">
    <source>
        <dbReference type="PIRNR" id="PIRNR002811"/>
    </source>
</evidence>
<keyword evidence="6 12" id="KW-0479">Metal-binding</keyword>
<keyword evidence="8 12" id="KW-0862">Zinc</keyword>
<dbReference type="Pfam" id="PF08275">
    <property type="entry name" value="DNAG_N"/>
    <property type="match status" value="1"/>
</dbReference>
<evidence type="ECO:0000313" key="17">
    <source>
        <dbReference type="EMBL" id="KKT91838.1"/>
    </source>
</evidence>
<keyword evidence="9" id="KW-0460">Magnesium</keyword>
<dbReference type="FunFam" id="3.90.580.10:FF:000001">
    <property type="entry name" value="DNA primase"/>
    <property type="match status" value="1"/>
</dbReference>
<dbReference type="PANTHER" id="PTHR30313:SF2">
    <property type="entry name" value="DNA PRIMASE"/>
    <property type="match status" value="1"/>
</dbReference>
<evidence type="ECO:0000256" key="15">
    <source>
        <dbReference type="SAM" id="Coils"/>
    </source>
</evidence>
<dbReference type="SUPFAM" id="SSF57783">
    <property type="entry name" value="Zinc beta-ribbon"/>
    <property type="match status" value="1"/>
</dbReference>
<evidence type="ECO:0000256" key="4">
    <source>
        <dbReference type="ARBA" id="ARBA00022695"/>
    </source>
</evidence>
<evidence type="ECO:0000256" key="1">
    <source>
        <dbReference type="ARBA" id="ARBA00022478"/>
    </source>
</evidence>
<dbReference type="Proteomes" id="UP000033966">
    <property type="component" value="Unassembled WGS sequence"/>
</dbReference>
<name>A0A0G1L851_9BACT</name>
<feature type="domain" description="Toprim" evidence="16">
    <location>
        <begin position="260"/>
        <end position="341"/>
    </location>
</feature>
<dbReference type="GO" id="GO:1990077">
    <property type="term" value="C:primosome complex"/>
    <property type="evidence" value="ECO:0007669"/>
    <property type="project" value="UniProtKB-KW"/>
</dbReference>
<keyword evidence="5 12" id="KW-0235">DNA replication</keyword>
<dbReference type="GO" id="GO:0008270">
    <property type="term" value="F:zinc ion binding"/>
    <property type="evidence" value="ECO:0007669"/>
    <property type="project" value="UniProtKB-UniRule"/>
</dbReference>
<dbReference type="InterPro" id="IPR006171">
    <property type="entry name" value="TOPRIM_dom"/>
</dbReference>
<evidence type="ECO:0000256" key="12">
    <source>
        <dbReference type="HAMAP-Rule" id="MF_00974"/>
    </source>
</evidence>
<evidence type="ECO:0000256" key="2">
    <source>
        <dbReference type="ARBA" id="ARBA00022515"/>
    </source>
</evidence>
<dbReference type="InterPro" id="IPR034151">
    <property type="entry name" value="TOPRIM_DnaG_bac"/>
</dbReference>
<dbReference type="AlphaFoldDB" id="A0A0G1L851"/>
<keyword evidence="4 12" id="KW-0548">Nucleotidyltransferase</keyword>
<dbReference type="Gene3D" id="3.90.980.10">
    <property type="entry name" value="DNA primase, catalytic core, N-terminal domain"/>
    <property type="match status" value="1"/>
</dbReference>
<dbReference type="SMART" id="SM00400">
    <property type="entry name" value="ZnF_CHCC"/>
    <property type="match status" value="1"/>
</dbReference>
<evidence type="ECO:0000256" key="9">
    <source>
        <dbReference type="ARBA" id="ARBA00022842"/>
    </source>
</evidence>
<dbReference type="InterPro" id="IPR050219">
    <property type="entry name" value="DnaG_primase"/>
</dbReference>
<dbReference type="InterPro" id="IPR002694">
    <property type="entry name" value="Znf_CHC2"/>
</dbReference>
<dbReference type="EMBL" id="LCKF01000008">
    <property type="protein sequence ID" value="KKT91838.1"/>
    <property type="molecule type" value="Genomic_DNA"/>
</dbReference>
<organism evidence="17 18">
    <name type="scientific">Candidatus Jorgensenbacteria bacterium GW2011_GWA2_45_13</name>
    <dbReference type="NCBI Taxonomy" id="1618662"/>
    <lineage>
        <taxon>Bacteria</taxon>
        <taxon>Candidatus Joergenseniibacteriota</taxon>
    </lineage>
</organism>
<dbReference type="PATRIC" id="fig|1618662.3.peg.222"/>
<dbReference type="CDD" id="cd03364">
    <property type="entry name" value="TOPRIM_DnaG_primases"/>
    <property type="match status" value="1"/>
</dbReference>
<dbReference type="Pfam" id="PF01807">
    <property type="entry name" value="Zn_ribbon_DnaG"/>
    <property type="match status" value="1"/>
</dbReference>
<evidence type="ECO:0000256" key="10">
    <source>
        <dbReference type="ARBA" id="ARBA00023125"/>
    </source>
</evidence>